<name>A0ABP7SZH7_9BACT</name>
<evidence type="ECO:0000313" key="2">
    <source>
        <dbReference type="EMBL" id="GAA4018796.1"/>
    </source>
</evidence>
<dbReference type="EMBL" id="BAABDJ010000040">
    <property type="protein sequence ID" value="GAA4018796.1"/>
    <property type="molecule type" value="Genomic_DNA"/>
</dbReference>
<gene>
    <name evidence="2" type="ORF">GCM10022408_35810</name>
</gene>
<feature type="signal peptide" evidence="1">
    <location>
        <begin position="1"/>
        <end position="22"/>
    </location>
</feature>
<organism evidence="2 3">
    <name type="scientific">Hymenobacter fastidiosus</name>
    <dbReference type="NCBI Taxonomy" id="486264"/>
    <lineage>
        <taxon>Bacteria</taxon>
        <taxon>Pseudomonadati</taxon>
        <taxon>Bacteroidota</taxon>
        <taxon>Cytophagia</taxon>
        <taxon>Cytophagales</taxon>
        <taxon>Hymenobacteraceae</taxon>
        <taxon>Hymenobacter</taxon>
    </lineage>
</organism>
<dbReference type="PROSITE" id="PS51257">
    <property type="entry name" value="PROKAR_LIPOPROTEIN"/>
    <property type="match status" value="1"/>
</dbReference>
<dbReference type="Proteomes" id="UP001500567">
    <property type="component" value="Unassembled WGS sequence"/>
</dbReference>
<evidence type="ECO:0008006" key="4">
    <source>
        <dbReference type="Google" id="ProtNLM"/>
    </source>
</evidence>
<evidence type="ECO:0000313" key="3">
    <source>
        <dbReference type="Proteomes" id="UP001500567"/>
    </source>
</evidence>
<dbReference type="RefSeq" id="WP_345074918.1">
    <property type="nucleotide sequence ID" value="NZ_BAABDJ010000040.1"/>
</dbReference>
<reference evidence="3" key="1">
    <citation type="journal article" date="2019" name="Int. J. Syst. Evol. Microbiol.">
        <title>The Global Catalogue of Microorganisms (GCM) 10K type strain sequencing project: providing services to taxonomists for standard genome sequencing and annotation.</title>
        <authorList>
            <consortium name="The Broad Institute Genomics Platform"/>
            <consortium name="The Broad Institute Genome Sequencing Center for Infectious Disease"/>
            <person name="Wu L."/>
            <person name="Ma J."/>
        </authorList>
    </citation>
    <scope>NUCLEOTIDE SEQUENCE [LARGE SCALE GENOMIC DNA]</scope>
    <source>
        <strain evidence="3">JCM 17224</strain>
    </source>
</reference>
<feature type="chain" id="PRO_5045393063" description="Lipoprotein" evidence="1">
    <location>
        <begin position="23"/>
        <end position="190"/>
    </location>
</feature>
<keyword evidence="1" id="KW-0732">Signal</keyword>
<comment type="caution">
    <text evidence="2">The sequence shown here is derived from an EMBL/GenBank/DDBJ whole genome shotgun (WGS) entry which is preliminary data.</text>
</comment>
<sequence>MRSRWLAAGLLVVAGACGPDNAARPGQPVRKPLYFDVKGLLDVQTALLKQQNPAVEKQVQLRDGQPETARVPRVDWSKELQIFYQADINKSALRGAYSVLPPVQTAQGTQQTYVRKPGIENAVERLAVIFSGPAVREISAVLTQDNPLFFSRKKLVFTCLAGKLRSYRVEGLQKLVLFDTLRYSATARVL</sequence>
<keyword evidence="3" id="KW-1185">Reference proteome</keyword>
<accession>A0ABP7SZH7</accession>
<evidence type="ECO:0000256" key="1">
    <source>
        <dbReference type="SAM" id="SignalP"/>
    </source>
</evidence>
<proteinExistence type="predicted"/>
<protein>
    <recommendedName>
        <fullName evidence="4">Lipoprotein</fullName>
    </recommendedName>
</protein>